<proteinExistence type="inferred from homology"/>
<dbReference type="PIRSF" id="PIRSF000188">
    <property type="entry name" value="Phe_leu_dh"/>
    <property type="match status" value="1"/>
</dbReference>
<dbReference type="InterPro" id="IPR006095">
    <property type="entry name" value="Glu/Leu/Phe/Val/Trp_DH"/>
</dbReference>
<evidence type="ECO:0000256" key="1">
    <source>
        <dbReference type="ARBA" id="ARBA00006382"/>
    </source>
</evidence>
<evidence type="ECO:0000256" key="6">
    <source>
        <dbReference type="RuleBase" id="RU004417"/>
    </source>
</evidence>
<dbReference type="SUPFAM" id="SSF51735">
    <property type="entry name" value="NAD(P)-binding Rossmann-fold domains"/>
    <property type="match status" value="1"/>
</dbReference>
<feature type="binding site" evidence="5">
    <location>
        <begin position="198"/>
        <end position="203"/>
    </location>
    <ligand>
        <name>NAD(+)</name>
        <dbReference type="ChEBI" id="CHEBI:57540"/>
    </ligand>
</feature>
<evidence type="ECO:0000313" key="9">
    <source>
        <dbReference type="EMBL" id="KGN36231.1"/>
    </source>
</evidence>
<dbReference type="EMBL" id="AVPK01000013">
    <property type="protein sequence ID" value="KGN36231.1"/>
    <property type="molecule type" value="Genomic_DNA"/>
</dbReference>
<evidence type="ECO:0000259" key="8">
    <source>
        <dbReference type="SMART" id="SM00839"/>
    </source>
</evidence>
<sequence>MTASPVTTPAQPTTSIEPAAPLDRTDTSGHEQVVFCSDPKSGLRAIIALHNTALGPALGGTRFYPYETHDDALADVLRLSRGMSYKNAVAGIPHGGGKAVIIGDPNSIKSPELLRAFGRFVESLGGRYVTACDVGTYVQDMDVVAETTRFATGRSPENGGAGDSSVLTAFGVFQGMRAAAQHVWGEPTLRGRKVGIAGVGKVGRILTGHLIEDGATVVVTDVNAAAVEALRETHPEIEVVSDVAALVRGDIDVYAPCALGGALDNDTVEALTARIVCGGANNQLVVEGDGGTADRLVARGITYCPDFLVNAGGVIQVSDELLGFDFDRAKTGATAIFEHTLEVLRTADEHGTSPAAAADHIAEQRMAAGSPTIWLPTR</sequence>
<feature type="active site" description="Proton donor/acceptor" evidence="4">
    <location>
        <position position="98"/>
    </location>
</feature>
<dbReference type="Pfam" id="PF00208">
    <property type="entry name" value="ELFV_dehydrog"/>
    <property type="match status" value="1"/>
</dbReference>
<keyword evidence="3 5" id="KW-0520">NAD</keyword>
<evidence type="ECO:0000256" key="2">
    <source>
        <dbReference type="ARBA" id="ARBA00023002"/>
    </source>
</evidence>
<dbReference type="SMART" id="SM00839">
    <property type="entry name" value="ELFV_dehydrog"/>
    <property type="match status" value="1"/>
</dbReference>
<comment type="similarity">
    <text evidence="1 6">Belongs to the Glu/Leu/Phe/Val dehydrogenases family.</text>
</comment>
<dbReference type="SUPFAM" id="SSF53223">
    <property type="entry name" value="Aminoacid dehydrogenase-like, N-terminal domain"/>
    <property type="match status" value="1"/>
</dbReference>
<dbReference type="InterPro" id="IPR033524">
    <property type="entry name" value="Glu/Leu/Phe/Val_DH_AS"/>
</dbReference>
<name>A0A0A0JKQ7_9MICO</name>
<dbReference type="PANTHER" id="PTHR42722">
    <property type="entry name" value="LEUCINE DEHYDROGENASE"/>
    <property type="match status" value="1"/>
</dbReference>
<feature type="domain" description="Glutamate/phenylalanine/leucine/valine/L-tryptophan dehydrogenase C-terminal" evidence="8">
    <location>
        <begin position="162"/>
        <end position="369"/>
    </location>
</feature>
<dbReference type="eggNOG" id="COG0334">
    <property type="taxonomic scope" value="Bacteria"/>
</dbReference>
<dbReference type="InterPro" id="IPR006096">
    <property type="entry name" value="Glu/Leu/Phe/Val/Trp_DH_C"/>
</dbReference>
<dbReference type="OrthoDB" id="9803297at2"/>
<dbReference type="InterPro" id="IPR016211">
    <property type="entry name" value="Glu/Phe/Leu/Val/Trp_DH_bac/arc"/>
</dbReference>
<dbReference type="CDD" id="cd01075">
    <property type="entry name" value="NAD_bind_Leu_Phe_Val_DH"/>
    <property type="match status" value="1"/>
</dbReference>
<keyword evidence="5" id="KW-0547">Nucleotide-binding</keyword>
<dbReference type="GO" id="GO:0000166">
    <property type="term" value="F:nucleotide binding"/>
    <property type="evidence" value="ECO:0007669"/>
    <property type="project" value="UniProtKB-KW"/>
</dbReference>
<evidence type="ECO:0000256" key="7">
    <source>
        <dbReference type="SAM" id="MobiDB-lite"/>
    </source>
</evidence>
<dbReference type="InterPro" id="IPR006097">
    <property type="entry name" value="Glu/Leu/Phe/Val/Trp_DH_dimer"/>
</dbReference>
<dbReference type="InterPro" id="IPR036291">
    <property type="entry name" value="NAD(P)-bd_dom_sf"/>
</dbReference>
<organism evidence="9 10">
    <name type="scientific">Knoellia subterranea KCTC 19937</name>
    <dbReference type="NCBI Taxonomy" id="1385521"/>
    <lineage>
        <taxon>Bacteria</taxon>
        <taxon>Bacillati</taxon>
        <taxon>Actinomycetota</taxon>
        <taxon>Actinomycetes</taxon>
        <taxon>Micrococcales</taxon>
        <taxon>Intrasporangiaceae</taxon>
        <taxon>Knoellia</taxon>
    </lineage>
</organism>
<keyword evidence="10" id="KW-1185">Reference proteome</keyword>
<evidence type="ECO:0000313" key="10">
    <source>
        <dbReference type="Proteomes" id="UP000030011"/>
    </source>
</evidence>
<dbReference type="GO" id="GO:0016639">
    <property type="term" value="F:oxidoreductase activity, acting on the CH-NH2 group of donors, NAD or NADP as acceptor"/>
    <property type="evidence" value="ECO:0007669"/>
    <property type="project" value="InterPro"/>
</dbReference>
<dbReference type="FunFam" id="3.40.50.10860:FF:000010">
    <property type="entry name" value="Leucine dehydrogenase"/>
    <property type="match status" value="1"/>
</dbReference>
<evidence type="ECO:0000256" key="3">
    <source>
        <dbReference type="ARBA" id="ARBA00023027"/>
    </source>
</evidence>
<dbReference type="PROSITE" id="PS00074">
    <property type="entry name" value="GLFV_DEHYDROGENASE"/>
    <property type="match status" value="1"/>
</dbReference>
<accession>A0A0A0JKQ7</accession>
<dbReference type="PANTHER" id="PTHR42722:SF1">
    <property type="entry name" value="VALINE DEHYDROGENASE"/>
    <property type="match status" value="1"/>
</dbReference>
<dbReference type="Gene3D" id="3.40.50.720">
    <property type="entry name" value="NAD(P)-binding Rossmann-like Domain"/>
    <property type="match status" value="1"/>
</dbReference>
<evidence type="ECO:0000256" key="5">
    <source>
        <dbReference type="PIRSR" id="PIRSR000188-2"/>
    </source>
</evidence>
<feature type="compositionally biased region" description="Polar residues" evidence="7">
    <location>
        <begin position="1"/>
        <end position="16"/>
    </location>
</feature>
<evidence type="ECO:0000256" key="4">
    <source>
        <dbReference type="PIRSR" id="PIRSR000188-1"/>
    </source>
</evidence>
<feature type="region of interest" description="Disordered" evidence="7">
    <location>
        <begin position="1"/>
        <end position="31"/>
    </location>
</feature>
<dbReference type="PRINTS" id="PR00082">
    <property type="entry name" value="GLFDHDRGNASE"/>
</dbReference>
<dbReference type="InterPro" id="IPR046346">
    <property type="entry name" value="Aminoacid_DH-like_N_sf"/>
</dbReference>
<dbReference type="Gene3D" id="3.40.50.10860">
    <property type="entry name" value="Leucine Dehydrogenase, chain A, domain 1"/>
    <property type="match status" value="1"/>
</dbReference>
<reference evidence="9 10" key="1">
    <citation type="submission" date="2013-08" db="EMBL/GenBank/DDBJ databases">
        <title>The genome sequence of Knoellia subterranea.</title>
        <authorList>
            <person name="Zhu W."/>
            <person name="Wang G."/>
        </authorList>
    </citation>
    <scope>NUCLEOTIDE SEQUENCE [LARGE SCALE GENOMIC DNA]</scope>
    <source>
        <strain evidence="9 10">KCTC 19937</strain>
    </source>
</reference>
<dbReference type="GO" id="GO:0006520">
    <property type="term" value="P:amino acid metabolic process"/>
    <property type="evidence" value="ECO:0007669"/>
    <property type="project" value="InterPro"/>
</dbReference>
<dbReference type="Pfam" id="PF02812">
    <property type="entry name" value="ELFV_dehydrog_N"/>
    <property type="match status" value="1"/>
</dbReference>
<dbReference type="AlphaFoldDB" id="A0A0A0JKQ7"/>
<protein>
    <submittedName>
        <fullName evidence="9">Valine dehydrogenase</fullName>
    </submittedName>
</protein>
<keyword evidence="2 6" id="KW-0560">Oxidoreductase</keyword>
<dbReference type="STRING" id="1385521.N803_05030"/>
<gene>
    <name evidence="9" type="ORF">N803_05030</name>
</gene>
<comment type="caution">
    <text evidence="9">The sequence shown here is derived from an EMBL/GenBank/DDBJ whole genome shotgun (WGS) entry which is preliminary data.</text>
</comment>
<dbReference type="Proteomes" id="UP000030011">
    <property type="component" value="Unassembled WGS sequence"/>
</dbReference>
<dbReference type="RefSeq" id="WP_084764612.1">
    <property type="nucleotide sequence ID" value="NZ_AVPK01000013.1"/>
</dbReference>